<comment type="function">
    <text evidence="5">Associates with the EF-Tu.GDP complex and induces the exchange of GDP to GTP. It remains bound to the aminoacyl-tRNA.EF-Tu.GTP complex up to the GTP hydrolysis stage on the ribosome.</text>
</comment>
<evidence type="ECO:0000313" key="7">
    <source>
        <dbReference type="EMBL" id="OGK28716.1"/>
    </source>
</evidence>
<accession>A0A1F7HCQ7</accession>
<dbReference type="InterPro" id="IPR009060">
    <property type="entry name" value="UBA-like_sf"/>
</dbReference>
<proteinExistence type="inferred from homology"/>
<dbReference type="InterPro" id="IPR014039">
    <property type="entry name" value="Transl_elong_EFTs/EF1B_dimer"/>
</dbReference>
<keyword evidence="3 5" id="KW-0251">Elongation factor</keyword>
<feature type="region of interest" description="Involved in Mg(2+) ion dislocation from EF-Tu" evidence="5">
    <location>
        <begin position="80"/>
        <end position="83"/>
    </location>
</feature>
<evidence type="ECO:0000313" key="8">
    <source>
        <dbReference type="Proteomes" id="UP000177027"/>
    </source>
</evidence>
<reference evidence="7 8" key="1">
    <citation type="journal article" date="2016" name="Nat. Commun.">
        <title>Thousands of microbial genomes shed light on interconnected biogeochemical processes in an aquifer system.</title>
        <authorList>
            <person name="Anantharaman K."/>
            <person name="Brown C.T."/>
            <person name="Hug L.A."/>
            <person name="Sharon I."/>
            <person name="Castelle C.J."/>
            <person name="Probst A.J."/>
            <person name="Thomas B.C."/>
            <person name="Singh A."/>
            <person name="Wilkins M.J."/>
            <person name="Karaoz U."/>
            <person name="Brodie E.L."/>
            <person name="Williams K.H."/>
            <person name="Hubbard S.S."/>
            <person name="Banfield J.F."/>
        </authorList>
    </citation>
    <scope>NUCLEOTIDE SEQUENCE [LARGE SCALE GENOMIC DNA]</scope>
</reference>
<dbReference type="Gene3D" id="3.30.479.20">
    <property type="entry name" value="Elongation factor Ts, dimerisation domain"/>
    <property type="match status" value="1"/>
</dbReference>
<evidence type="ECO:0000256" key="2">
    <source>
        <dbReference type="ARBA" id="ARBA00016956"/>
    </source>
</evidence>
<evidence type="ECO:0000256" key="5">
    <source>
        <dbReference type="HAMAP-Rule" id="MF_00050"/>
    </source>
</evidence>
<dbReference type="GO" id="GO:0003746">
    <property type="term" value="F:translation elongation factor activity"/>
    <property type="evidence" value="ECO:0007669"/>
    <property type="project" value="UniProtKB-UniRule"/>
</dbReference>
<dbReference type="AlphaFoldDB" id="A0A1F7HCQ7"/>
<comment type="similarity">
    <text evidence="1 5">Belongs to the EF-Ts family.</text>
</comment>
<comment type="subcellular location">
    <subcellularLocation>
        <location evidence="5">Cytoplasm</location>
    </subcellularLocation>
</comment>
<sequence>MKDIEKLKQLREETGVSYAMCKEALDASKGDVEKAREMLRKKGAEVALKKADRETSQGAIFSYIHHNKKIGSMVEIMCETDFVARNETFQKLGNEIAMHVASTNPKNNAKLLKEPFIRDQKITVEALIKDSILKLGENITLGKFIRFEI</sequence>
<dbReference type="PANTHER" id="PTHR11741:SF0">
    <property type="entry name" value="ELONGATION FACTOR TS, MITOCHONDRIAL"/>
    <property type="match status" value="1"/>
</dbReference>
<keyword evidence="5" id="KW-0963">Cytoplasm</keyword>
<dbReference type="HAMAP" id="MF_00050">
    <property type="entry name" value="EF_Ts"/>
    <property type="match status" value="1"/>
</dbReference>
<dbReference type="SMART" id="SM00165">
    <property type="entry name" value="UBA"/>
    <property type="match status" value="1"/>
</dbReference>
<evidence type="ECO:0000256" key="4">
    <source>
        <dbReference type="ARBA" id="ARBA00022917"/>
    </source>
</evidence>
<dbReference type="InterPro" id="IPR001816">
    <property type="entry name" value="Transl_elong_EFTs/EF1B"/>
</dbReference>
<comment type="caution">
    <text evidence="7">The sequence shown here is derived from an EMBL/GenBank/DDBJ whole genome shotgun (WGS) entry which is preliminary data.</text>
</comment>
<dbReference type="PANTHER" id="PTHR11741">
    <property type="entry name" value="ELONGATION FACTOR TS"/>
    <property type="match status" value="1"/>
</dbReference>
<dbReference type="FunFam" id="1.10.8.10:FF:000001">
    <property type="entry name" value="Elongation factor Ts"/>
    <property type="match status" value="1"/>
</dbReference>
<evidence type="ECO:0000256" key="3">
    <source>
        <dbReference type="ARBA" id="ARBA00022768"/>
    </source>
</evidence>
<organism evidence="7 8">
    <name type="scientific">Candidatus Roizmanbacteria bacterium RIFCSPHIGHO2_02_FULL_40_9</name>
    <dbReference type="NCBI Taxonomy" id="1802042"/>
    <lineage>
        <taxon>Bacteria</taxon>
        <taxon>Candidatus Roizmaniibacteriota</taxon>
    </lineage>
</organism>
<gene>
    <name evidence="5" type="primary">tsf</name>
    <name evidence="7" type="ORF">A3D06_01425</name>
</gene>
<dbReference type="InterPro" id="IPR015940">
    <property type="entry name" value="UBA"/>
</dbReference>
<protein>
    <recommendedName>
        <fullName evidence="2 5">Elongation factor Ts</fullName>
        <shortName evidence="5">EF-Ts</shortName>
    </recommendedName>
</protein>
<evidence type="ECO:0000256" key="1">
    <source>
        <dbReference type="ARBA" id="ARBA00005532"/>
    </source>
</evidence>
<dbReference type="Gene3D" id="1.10.8.10">
    <property type="entry name" value="DNA helicase RuvA subunit, C-terminal domain"/>
    <property type="match status" value="1"/>
</dbReference>
<dbReference type="Pfam" id="PF00889">
    <property type="entry name" value="EF_TS"/>
    <property type="match status" value="1"/>
</dbReference>
<name>A0A1F7HCQ7_9BACT</name>
<dbReference type="SUPFAM" id="SSF54713">
    <property type="entry name" value="Elongation factor Ts (EF-Ts), dimerisation domain"/>
    <property type="match status" value="1"/>
</dbReference>
<dbReference type="SUPFAM" id="SSF46934">
    <property type="entry name" value="UBA-like"/>
    <property type="match status" value="1"/>
</dbReference>
<dbReference type="InterPro" id="IPR036402">
    <property type="entry name" value="EF-Ts_dimer_sf"/>
</dbReference>
<feature type="domain" description="UBA" evidence="6">
    <location>
        <begin position="3"/>
        <end position="41"/>
    </location>
</feature>
<dbReference type="EMBL" id="MFZS01000031">
    <property type="protein sequence ID" value="OGK28716.1"/>
    <property type="molecule type" value="Genomic_DNA"/>
</dbReference>
<dbReference type="Proteomes" id="UP000177027">
    <property type="component" value="Unassembled WGS sequence"/>
</dbReference>
<dbReference type="NCBIfam" id="TIGR00116">
    <property type="entry name" value="tsf"/>
    <property type="match status" value="1"/>
</dbReference>
<dbReference type="GO" id="GO:0005737">
    <property type="term" value="C:cytoplasm"/>
    <property type="evidence" value="ECO:0007669"/>
    <property type="project" value="UniProtKB-SubCell"/>
</dbReference>
<evidence type="ECO:0000259" key="6">
    <source>
        <dbReference type="SMART" id="SM00165"/>
    </source>
</evidence>
<dbReference type="CDD" id="cd14275">
    <property type="entry name" value="UBA_EF-Ts"/>
    <property type="match status" value="1"/>
</dbReference>
<keyword evidence="4 5" id="KW-0648">Protein biosynthesis</keyword>